<evidence type="ECO:0000259" key="5">
    <source>
        <dbReference type="PROSITE" id="PS50850"/>
    </source>
</evidence>
<sequence length="436" mass="46362">MRKTAVFKSVLADDDSLDRACKSIPEEACRHSARNYRANLMNGAASKLAEQAAGPNLVIPWLLQAIGTPVWILGFVMPLKQTFSLLPQMVTAGYIRTLGIRKTVWTVSGFIQALCLLLMIPSAIYLTPVQAGISVLLLLIVFSTASGTASVAFQDVLGKTIDKGQRGRLLSSRAFAGGILTIAAGLVIGRLKGGSLITLYMLVVFGAVLWIISSLFFQSIKEYPGAVKGGRNAFRETAAGFALFRQYKGFRQYLYGRIALNIIEIAVPFYAFYASELLGTSKAGLGLFMTAIGVSQVISSPFWGRAADETSRKVMIQSALISVAAAVLAVVCYFLTDHLAVYAGLLTAFVLIGLAEAGVRLGRKTYLVDATPAENKSTFTAFSNSAVGILSLFAGLLGLLAEKTGAAGIIAVIGAMSLIAVFAAARMPEADDMLKD</sequence>
<dbReference type="Gene3D" id="1.20.1250.20">
    <property type="entry name" value="MFS general substrate transporter like domains"/>
    <property type="match status" value="1"/>
</dbReference>
<keyword evidence="7" id="KW-1185">Reference proteome</keyword>
<feature type="transmembrane region" description="Helical" evidence="4">
    <location>
        <begin position="131"/>
        <end position="153"/>
    </location>
</feature>
<dbReference type="InterPro" id="IPR020846">
    <property type="entry name" value="MFS_dom"/>
</dbReference>
<feature type="transmembrane region" description="Helical" evidence="4">
    <location>
        <begin position="197"/>
        <end position="217"/>
    </location>
</feature>
<feature type="transmembrane region" description="Helical" evidence="4">
    <location>
        <begin position="254"/>
        <end position="273"/>
    </location>
</feature>
<dbReference type="PROSITE" id="PS50850">
    <property type="entry name" value="MFS"/>
    <property type="match status" value="1"/>
</dbReference>
<dbReference type="EMBL" id="CP035108">
    <property type="protein sequence ID" value="QAR33793.1"/>
    <property type="molecule type" value="Genomic_DNA"/>
</dbReference>
<dbReference type="Pfam" id="PF07690">
    <property type="entry name" value="MFS_1"/>
    <property type="match status" value="1"/>
</dbReference>
<evidence type="ECO:0000256" key="1">
    <source>
        <dbReference type="ARBA" id="ARBA00022692"/>
    </source>
</evidence>
<evidence type="ECO:0000256" key="3">
    <source>
        <dbReference type="ARBA" id="ARBA00023136"/>
    </source>
</evidence>
<protein>
    <submittedName>
        <fullName evidence="6">MFS transporter</fullName>
    </submittedName>
</protein>
<dbReference type="PANTHER" id="PTHR23526">
    <property type="entry name" value="INTEGRAL MEMBRANE TRANSPORT PROTEIN-RELATED"/>
    <property type="match status" value="1"/>
</dbReference>
<evidence type="ECO:0000256" key="2">
    <source>
        <dbReference type="ARBA" id="ARBA00022989"/>
    </source>
</evidence>
<feature type="transmembrane region" description="Helical" evidence="4">
    <location>
        <begin position="285"/>
        <end position="304"/>
    </location>
</feature>
<feature type="domain" description="Major facilitator superfamily (MFS) profile" evidence="5">
    <location>
        <begin position="199"/>
        <end position="436"/>
    </location>
</feature>
<feature type="transmembrane region" description="Helical" evidence="4">
    <location>
        <begin position="406"/>
        <end position="425"/>
    </location>
</feature>
<feature type="transmembrane region" description="Helical" evidence="4">
    <location>
        <begin position="104"/>
        <end position="125"/>
    </location>
</feature>
<feature type="transmembrane region" description="Helical" evidence="4">
    <location>
        <begin position="316"/>
        <end position="336"/>
    </location>
</feature>
<keyword evidence="3 4" id="KW-0472">Membrane</keyword>
<dbReference type="InterPro" id="IPR011701">
    <property type="entry name" value="MFS"/>
</dbReference>
<gene>
    <name evidence="6" type="ORF">EP073_10365</name>
</gene>
<dbReference type="InterPro" id="IPR036259">
    <property type="entry name" value="MFS_trans_sf"/>
</dbReference>
<evidence type="ECO:0000256" key="4">
    <source>
        <dbReference type="SAM" id="Phobius"/>
    </source>
</evidence>
<dbReference type="RefSeq" id="WP_128467079.1">
    <property type="nucleotide sequence ID" value="NZ_CP035108.1"/>
</dbReference>
<feature type="transmembrane region" description="Helical" evidence="4">
    <location>
        <begin position="379"/>
        <end position="400"/>
    </location>
</feature>
<dbReference type="Proteomes" id="UP000287502">
    <property type="component" value="Chromosome"/>
</dbReference>
<organism evidence="6 7">
    <name type="scientific">Geovibrio thiophilus</name>
    <dbReference type="NCBI Taxonomy" id="139438"/>
    <lineage>
        <taxon>Bacteria</taxon>
        <taxon>Pseudomonadati</taxon>
        <taxon>Deferribacterota</taxon>
        <taxon>Deferribacteres</taxon>
        <taxon>Deferribacterales</taxon>
        <taxon>Geovibrionaceae</taxon>
        <taxon>Geovibrio</taxon>
    </lineage>
</organism>
<feature type="transmembrane region" description="Helical" evidence="4">
    <location>
        <begin position="342"/>
        <end position="359"/>
    </location>
</feature>
<dbReference type="KEGG" id="gtl:EP073_10365"/>
<dbReference type="AlphaFoldDB" id="A0A410K090"/>
<accession>A0A410K090</accession>
<keyword evidence="2 4" id="KW-1133">Transmembrane helix</keyword>
<dbReference type="GO" id="GO:0022857">
    <property type="term" value="F:transmembrane transporter activity"/>
    <property type="evidence" value="ECO:0007669"/>
    <property type="project" value="InterPro"/>
</dbReference>
<evidence type="ECO:0000313" key="6">
    <source>
        <dbReference type="EMBL" id="QAR33793.1"/>
    </source>
</evidence>
<dbReference type="InterPro" id="IPR052528">
    <property type="entry name" value="Sugar_transport-like"/>
</dbReference>
<dbReference type="SUPFAM" id="SSF103473">
    <property type="entry name" value="MFS general substrate transporter"/>
    <property type="match status" value="1"/>
</dbReference>
<name>A0A410K090_9BACT</name>
<evidence type="ECO:0000313" key="7">
    <source>
        <dbReference type="Proteomes" id="UP000287502"/>
    </source>
</evidence>
<dbReference type="OrthoDB" id="1117124at2"/>
<feature type="transmembrane region" description="Helical" evidence="4">
    <location>
        <begin position="174"/>
        <end position="191"/>
    </location>
</feature>
<feature type="transmembrane region" description="Helical" evidence="4">
    <location>
        <begin position="58"/>
        <end position="79"/>
    </location>
</feature>
<keyword evidence="1 4" id="KW-0812">Transmembrane</keyword>
<proteinExistence type="predicted"/>
<reference evidence="6 7" key="1">
    <citation type="submission" date="2019-01" db="EMBL/GenBank/DDBJ databases">
        <title>Geovibrio thiophilus DSM 11263, complete genome.</title>
        <authorList>
            <person name="Spring S."/>
            <person name="Bunk B."/>
            <person name="Sproer C."/>
        </authorList>
    </citation>
    <scope>NUCLEOTIDE SEQUENCE [LARGE SCALE GENOMIC DNA]</scope>
    <source>
        <strain evidence="6 7">DSM 11263</strain>
    </source>
</reference>
<dbReference type="PANTHER" id="PTHR23526:SF2">
    <property type="entry name" value="MAJOR FACILITATOR SUPERFAMILY (MFS) PROFILE DOMAIN-CONTAINING PROTEIN"/>
    <property type="match status" value="1"/>
</dbReference>